<feature type="domain" description="Protein HGH1 C-terminal" evidence="4">
    <location>
        <begin position="275"/>
        <end position="327"/>
    </location>
</feature>
<keyword evidence="6" id="KW-1185">Reference proteome</keyword>
<gene>
    <name evidence="5" type="ORF">DFQ27_001609</name>
</gene>
<evidence type="ECO:0000259" key="4">
    <source>
        <dbReference type="Pfam" id="PF04064"/>
    </source>
</evidence>
<organism evidence="5 6">
    <name type="scientific">Actinomortierella ambigua</name>
    <dbReference type="NCBI Taxonomy" id="1343610"/>
    <lineage>
        <taxon>Eukaryota</taxon>
        <taxon>Fungi</taxon>
        <taxon>Fungi incertae sedis</taxon>
        <taxon>Mucoromycota</taxon>
        <taxon>Mortierellomycotina</taxon>
        <taxon>Mortierellomycetes</taxon>
        <taxon>Mortierellales</taxon>
        <taxon>Mortierellaceae</taxon>
        <taxon>Actinomortierella</taxon>
    </lineage>
</organism>
<evidence type="ECO:0000313" key="5">
    <source>
        <dbReference type="EMBL" id="KAG0263784.1"/>
    </source>
</evidence>
<dbReference type="InterPro" id="IPR007206">
    <property type="entry name" value="Protein_HGH1_C"/>
</dbReference>
<feature type="domain" description="Protein HGH1 N-terminal" evidence="3">
    <location>
        <begin position="86"/>
        <end position="268"/>
    </location>
</feature>
<dbReference type="AlphaFoldDB" id="A0A9P6QEH9"/>
<dbReference type="SUPFAM" id="SSF48371">
    <property type="entry name" value="ARM repeat"/>
    <property type="match status" value="1"/>
</dbReference>
<evidence type="ECO:0000313" key="6">
    <source>
        <dbReference type="Proteomes" id="UP000807716"/>
    </source>
</evidence>
<dbReference type="PANTHER" id="PTHR13387">
    <property type="entry name" value="PROTEIN HGH1 HOMOLOG"/>
    <property type="match status" value="1"/>
</dbReference>
<dbReference type="Pfam" id="PF04063">
    <property type="entry name" value="DUF383"/>
    <property type="match status" value="1"/>
</dbReference>
<dbReference type="InterPro" id="IPR011989">
    <property type="entry name" value="ARM-like"/>
</dbReference>
<dbReference type="PANTHER" id="PTHR13387:SF9">
    <property type="entry name" value="PROTEIN HGH1 HOMOLOG"/>
    <property type="match status" value="1"/>
</dbReference>
<name>A0A9P6QEH9_9FUNG</name>
<evidence type="ECO:0000256" key="2">
    <source>
        <dbReference type="ARBA" id="ARBA00014076"/>
    </source>
</evidence>
<dbReference type="InterPro" id="IPR016024">
    <property type="entry name" value="ARM-type_fold"/>
</dbReference>
<comment type="caution">
    <text evidence="5">The sequence shown here is derived from an EMBL/GenBank/DDBJ whole genome shotgun (WGS) entry which is preliminary data.</text>
</comment>
<dbReference type="InterPro" id="IPR039717">
    <property type="entry name" value="Hgh1"/>
</dbReference>
<accession>A0A9P6QEH9</accession>
<dbReference type="EMBL" id="JAAAJB010000155">
    <property type="protein sequence ID" value="KAG0263784.1"/>
    <property type="molecule type" value="Genomic_DNA"/>
</dbReference>
<dbReference type="OrthoDB" id="338814at2759"/>
<proteinExistence type="inferred from homology"/>
<comment type="similarity">
    <text evidence="1">Belongs to the HGH1 family.</text>
</comment>
<dbReference type="Gene3D" id="1.25.10.10">
    <property type="entry name" value="Leucine-rich Repeat Variant"/>
    <property type="match status" value="1"/>
</dbReference>
<dbReference type="Proteomes" id="UP000807716">
    <property type="component" value="Unassembled WGS sequence"/>
</dbReference>
<dbReference type="InterPro" id="IPR007205">
    <property type="entry name" value="Protein_HGH1_N"/>
</dbReference>
<sequence length="344" mass="38340">MDAQIVEIRQIAIHNLVGFTPKSSEFFKVFLAHAKTLVKDLKKLTGDDVAIAHDALRALINLSSEDIITEELDDADFAKHLIKDIIVSKTNILADLGCMLLSNMSKRESIANKIIDMTLEPVEGFSTCTTAIGQLADVFNKGADKGYNKECTFDFLSGVFATIATLPKGRTLLFQKDQDGLSPLSKVVCFTEHPSVIRRGGSITTIKNACFSVENHGAMLDENDINVLPYLLLPLCGPEEFDLDDMEDMPQEVQLLPPEKKRETDTHLKETLLEAIILLTSTRDGRAYLRAKKTYPVIQKMHLAEESDRLQEIAEQIVQMLMRDEAAVEIAEVMEDDEEAITEV</sequence>
<evidence type="ECO:0000259" key="3">
    <source>
        <dbReference type="Pfam" id="PF04063"/>
    </source>
</evidence>
<protein>
    <recommendedName>
        <fullName evidence="2">Protein HGH1 homolog</fullName>
    </recommendedName>
</protein>
<reference evidence="5" key="1">
    <citation type="journal article" date="2020" name="Fungal Divers.">
        <title>Resolving the Mortierellaceae phylogeny through synthesis of multi-gene phylogenetics and phylogenomics.</title>
        <authorList>
            <person name="Vandepol N."/>
            <person name="Liber J."/>
            <person name="Desiro A."/>
            <person name="Na H."/>
            <person name="Kennedy M."/>
            <person name="Barry K."/>
            <person name="Grigoriev I.V."/>
            <person name="Miller A.N."/>
            <person name="O'Donnell K."/>
            <person name="Stajich J.E."/>
            <person name="Bonito G."/>
        </authorList>
    </citation>
    <scope>NUCLEOTIDE SEQUENCE</scope>
    <source>
        <strain evidence="5">BC1065</strain>
    </source>
</reference>
<evidence type="ECO:0000256" key="1">
    <source>
        <dbReference type="ARBA" id="ARBA00006712"/>
    </source>
</evidence>
<dbReference type="Pfam" id="PF04064">
    <property type="entry name" value="DUF384"/>
    <property type="match status" value="1"/>
</dbReference>